<sequence length="115" mass="13291">METQLESVCCTELDRVDALRGNEACITSHPTYVQACLNVHALEVAYYALMEDRPALVEAPEIHTRYRYTAYRQFARWVWHRLGRGNRKVLPSCVVAAVRDAFPSEEYAGFQYPDY</sequence>
<dbReference type="Proteomes" id="UP000821865">
    <property type="component" value="Chromosome 1"/>
</dbReference>
<protein>
    <submittedName>
        <fullName evidence="1">Uncharacterized protein</fullName>
    </submittedName>
</protein>
<proteinExistence type="predicted"/>
<gene>
    <name evidence="1" type="ORF">HPB49_010619</name>
</gene>
<keyword evidence="2" id="KW-1185">Reference proteome</keyword>
<name>A0ACB8DZK9_DERSI</name>
<dbReference type="EMBL" id="CM023470">
    <property type="protein sequence ID" value="KAH7979700.1"/>
    <property type="molecule type" value="Genomic_DNA"/>
</dbReference>
<reference evidence="1" key="1">
    <citation type="submission" date="2020-05" db="EMBL/GenBank/DDBJ databases">
        <title>Large-scale comparative analyses of tick genomes elucidate their genetic diversity and vector capacities.</title>
        <authorList>
            <person name="Jia N."/>
            <person name="Wang J."/>
            <person name="Shi W."/>
            <person name="Du L."/>
            <person name="Sun Y."/>
            <person name="Zhan W."/>
            <person name="Jiang J."/>
            <person name="Wang Q."/>
            <person name="Zhang B."/>
            <person name="Ji P."/>
            <person name="Sakyi L.B."/>
            <person name="Cui X."/>
            <person name="Yuan T."/>
            <person name="Jiang B."/>
            <person name="Yang W."/>
            <person name="Lam T.T.-Y."/>
            <person name="Chang Q."/>
            <person name="Ding S."/>
            <person name="Wang X."/>
            <person name="Zhu J."/>
            <person name="Ruan X."/>
            <person name="Zhao L."/>
            <person name="Wei J."/>
            <person name="Que T."/>
            <person name="Du C."/>
            <person name="Cheng J."/>
            <person name="Dai P."/>
            <person name="Han X."/>
            <person name="Huang E."/>
            <person name="Gao Y."/>
            <person name="Liu J."/>
            <person name="Shao H."/>
            <person name="Ye R."/>
            <person name="Li L."/>
            <person name="Wei W."/>
            <person name="Wang X."/>
            <person name="Wang C."/>
            <person name="Yang T."/>
            <person name="Huo Q."/>
            <person name="Li W."/>
            <person name="Guo W."/>
            <person name="Chen H."/>
            <person name="Zhou L."/>
            <person name="Ni X."/>
            <person name="Tian J."/>
            <person name="Zhou Y."/>
            <person name="Sheng Y."/>
            <person name="Liu T."/>
            <person name="Pan Y."/>
            <person name="Xia L."/>
            <person name="Li J."/>
            <person name="Zhao F."/>
            <person name="Cao W."/>
        </authorList>
    </citation>
    <scope>NUCLEOTIDE SEQUENCE</scope>
    <source>
        <strain evidence="1">Dsil-2018</strain>
    </source>
</reference>
<organism evidence="1 2">
    <name type="scientific">Dermacentor silvarum</name>
    <name type="common">Tick</name>
    <dbReference type="NCBI Taxonomy" id="543639"/>
    <lineage>
        <taxon>Eukaryota</taxon>
        <taxon>Metazoa</taxon>
        <taxon>Ecdysozoa</taxon>
        <taxon>Arthropoda</taxon>
        <taxon>Chelicerata</taxon>
        <taxon>Arachnida</taxon>
        <taxon>Acari</taxon>
        <taxon>Parasitiformes</taxon>
        <taxon>Ixodida</taxon>
        <taxon>Ixodoidea</taxon>
        <taxon>Ixodidae</taxon>
        <taxon>Rhipicephalinae</taxon>
        <taxon>Dermacentor</taxon>
    </lineage>
</organism>
<accession>A0ACB8DZK9</accession>
<evidence type="ECO:0000313" key="1">
    <source>
        <dbReference type="EMBL" id="KAH7979700.1"/>
    </source>
</evidence>
<comment type="caution">
    <text evidence="1">The sequence shown here is derived from an EMBL/GenBank/DDBJ whole genome shotgun (WGS) entry which is preliminary data.</text>
</comment>
<evidence type="ECO:0000313" key="2">
    <source>
        <dbReference type="Proteomes" id="UP000821865"/>
    </source>
</evidence>